<dbReference type="EMBL" id="KV425956">
    <property type="protein sequence ID" value="KZV95452.1"/>
    <property type="molecule type" value="Genomic_DNA"/>
</dbReference>
<dbReference type="GO" id="GO:0020037">
    <property type="term" value="F:heme binding"/>
    <property type="evidence" value="ECO:0007669"/>
    <property type="project" value="InterPro"/>
</dbReference>
<dbReference type="PRINTS" id="PR00463">
    <property type="entry name" value="EP450I"/>
</dbReference>
<dbReference type="InterPro" id="IPR036396">
    <property type="entry name" value="Cyt_P450_sf"/>
</dbReference>
<dbReference type="SUPFAM" id="SSF48264">
    <property type="entry name" value="Cytochrome P450"/>
    <property type="match status" value="1"/>
</dbReference>
<reference evidence="9 10" key="1">
    <citation type="journal article" date="2016" name="Mol. Biol. Evol.">
        <title>Comparative Genomics of Early-Diverging Mushroom-Forming Fungi Provides Insights into the Origins of Lignocellulose Decay Capabilities.</title>
        <authorList>
            <person name="Nagy L.G."/>
            <person name="Riley R."/>
            <person name="Tritt A."/>
            <person name="Adam C."/>
            <person name="Daum C."/>
            <person name="Floudas D."/>
            <person name="Sun H."/>
            <person name="Yadav J.S."/>
            <person name="Pangilinan J."/>
            <person name="Larsson K.H."/>
            <person name="Matsuura K."/>
            <person name="Barry K."/>
            <person name="Labutti K."/>
            <person name="Kuo R."/>
            <person name="Ohm R.A."/>
            <person name="Bhattacharya S.S."/>
            <person name="Shirouzu T."/>
            <person name="Yoshinaga Y."/>
            <person name="Martin F.M."/>
            <person name="Grigoriev I.V."/>
            <person name="Hibbett D.S."/>
        </authorList>
    </citation>
    <scope>NUCLEOTIDE SEQUENCE [LARGE SCALE GENOMIC DNA]</scope>
    <source>
        <strain evidence="9 10">HHB12029</strain>
    </source>
</reference>
<protein>
    <submittedName>
        <fullName evidence="9">Cytochrome P450</fullName>
    </submittedName>
</protein>
<keyword evidence="8" id="KW-0349">Heme</keyword>
<comment type="similarity">
    <text evidence="3">Belongs to the cytochrome P450 family.</text>
</comment>
<proteinExistence type="inferred from homology"/>
<dbReference type="GO" id="GO:0016705">
    <property type="term" value="F:oxidoreductase activity, acting on paired donors, with incorporation or reduction of molecular oxygen"/>
    <property type="evidence" value="ECO:0007669"/>
    <property type="project" value="InterPro"/>
</dbReference>
<dbReference type="Pfam" id="PF00067">
    <property type="entry name" value="p450"/>
    <property type="match status" value="1"/>
</dbReference>
<dbReference type="PANTHER" id="PTHR24305">
    <property type="entry name" value="CYTOCHROME P450"/>
    <property type="match status" value="1"/>
</dbReference>
<gene>
    <name evidence="9" type="ORF">EXIGLDRAFT_644231</name>
</gene>
<keyword evidence="10" id="KW-1185">Reference proteome</keyword>
<dbReference type="GO" id="GO:0004497">
    <property type="term" value="F:monooxygenase activity"/>
    <property type="evidence" value="ECO:0007669"/>
    <property type="project" value="UniProtKB-KW"/>
</dbReference>
<keyword evidence="5" id="KW-0560">Oxidoreductase</keyword>
<keyword evidence="7" id="KW-0503">Monooxygenase</keyword>
<evidence type="ECO:0000256" key="7">
    <source>
        <dbReference type="ARBA" id="ARBA00023033"/>
    </source>
</evidence>
<evidence type="ECO:0000256" key="5">
    <source>
        <dbReference type="ARBA" id="ARBA00023002"/>
    </source>
</evidence>
<dbReference type="STRING" id="1314781.A0A165JWY3"/>
<dbReference type="GO" id="GO:0005506">
    <property type="term" value="F:iron ion binding"/>
    <property type="evidence" value="ECO:0007669"/>
    <property type="project" value="InterPro"/>
</dbReference>
<dbReference type="InterPro" id="IPR002401">
    <property type="entry name" value="Cyt_P450_E_grp-I"/>
</dbReference>
<comment type="cofactor">
    <cofactor evidence="1 8">
        <name>heme</name>
        <dbReference type="ChEBI" id="CHEBI:30413"/>
    </cofactor>
</comment>
<evidence type="ECO:0000313" key="9">
    <source>
        <dbReference type="EMBL" id="KZV95452.1"/>
    </source>
</evidence>
<dbReference type="InterPro" id="IPR050121">
    <property type="entry name" value="Cytochrome_P450_monoxygenase"/>
</dbReference>
<name>A0A165JWY3_EXIGL</name>
<dbReference type="Gene3D" id="1.10.630.10">
    <property type="entry name" value="Cytochrome P450"/>
    <property type="match status" value="1"/>
</dbReference>
<dbReference type="AlphaFoldDB" id="A0A165JWY3"/>
<keyword evidence="4 8" id="KW-0479">Metal-binding</keyword>
<organism evidence="9 10">
    <name type="scientific">Exidia glandulosa HHB12029</name>
    <dbReference type="NCBI Taxonomy" id="1314781"/>
    <lineage>
        <taxon>Eukaryota</taxon>
        <taxon>Fungi</taxon>
        <taxon>Dikarya</taxon>
        <taxon>Basidiomycota</taxon>
        <taxon>Agaricomycotina</taxon>
        <taxon>Agaricomycetes</taxon>
        <taxon>Auriculariales</taxon>
        <taxon>Exidiaceae</taxon>
        <taxon>Exidia</taxon>
    </lineage>
</organism>
<dbReference type="Proteomes" id="UP000077266">
    <property type="component" value="Unassembled WGS sequence"/>
</dbReference>
<evidence type="ECO:0000256" key="3">
    <source>
        <dbReference type="ARBA" id="ARBA00010617"/>
    </source>
</evidence>
<dbReference type="OrthoDB" id="6692864at2759"/>
<accession>A0A165JWY3</accession>
<evidence type="ECO:0000256" key="1">
    <source>
        <dbReference type="ARBA" id="ARBA00001971"/>
    </source>
</evidence>
<evidence type="ECO:0000256" key="8">
    <source>
        <dbReference type="PIRSR" id="PIRSR602401-1"/>
    </source>
</evidence>
<feature type="binding site" description="axial binding residue" evidence="8">
    <location>
        <position position="482"/>
    </location>
    <ligand>
        <name>heme</name>
        <dbReference type="ChEBI" id="CHEBI:30413"/>
    </ligand>
    <ligandPart>
        <name>Fe</name>
        <dbReference type="ChEBI" id="CHEBI:18248"/>
    </ligandPart>
</feature>
<evidence type="ECO:0000256" key="6">
    <source>
        <dbReference type="ARBA" id="ARBA00023004"/>
    </source>
</evidence>
<sequence>MDIAVASAAAAGAALHQYFRRHEPSIATAVLSVAGTDAALLAVLTRLDLGLSVSHLARVLGTTTVATLLLSVALYRLSPWHPLSRYPGPVLHRLTKLRTVYASWHGIHYKEMKQMHEKYGPIVRMAPNAVSIADVAAVMPVLGANGLPKDRFYRARHPPGIFPIINMNGTEHAQRRRLWNRGLGKSALEVHTRTAADGWVRLRAQFEKAADDGAIVDLTQWMRFYGFDFMGGFAFGKDFGLVTAGEDRVRAWKTIHGFLIAHDIIGHLPWLGWRAAFIPNLVTALMNLRNFARKCVQDRLQRSATAMDLWYYLGNEDDDGAGRLTNEQLAAEGSLALVAGADTSSSAIVTLVYLLMTHPECLAKAREEVDTAAATGMSPWAASDCHDALPYLNACMDESLRVLPVVPTNGSRVVPIGSGGVNVAGYYIPEDTEIFVSPYQLHRDPRYFSPEPDRFRPERWLESGWNTQGDAYIPFSAGPAQCVGKNLAKMEIIVVVSGIIRYFDLSFPAQYDPNSFVEHTGEHIVTDIPSLPILLKRRT</sequence>
<dbReference type="PANTHER" id="PTHR24305:SF187">
    <property type="entry name" value="P450, PUTATIVE (EUROFUNG)-RELATED"/>
    <property type="match status" value="1"/>
</dbReference>
<comment type="pathway">
    <text evidence="2">Secondary metabolite biosynthesis.</text>
</comment>
<dbReference type="InterPro" id="IPR001128">
    <property type="entry name" value="Cyt_P450"/>
</dbReference>
<keyword evidence="6 8" id="KW-0408">Iron</keyword>
<evidence type="ECO:0000256" key="2">
    <source>
        <dbReference type="ARBA" id="ARBA00005179"/>
    </source>
</evidence>
<dbReference type="PRINTS" id="PR00385">
    <property type="entry name" value="P450"/>
</dbReference>
<evidence type="ECO:0000313" key="10">
    <source>
        <dbReference type="Proteomes" id="UP000077266"/>
    </source>
</evidence>
<evidence type="ECO:0000256" key="4">
    <source>
        <dbReference type="ARBA" id="ARBA00022723"/>
    </source>
</evidence>
<dbReference type="InParanoid" id="A0A165JWY3"/>